<evidence type="ECO:0000259" key="3">
    <source>
        <dbReference type="PROSITE" id="PS50846"/>
    </source>
</evidence>
<dbReference type="PROSITE" id="PS50846">
    <property type="entry name" value="HMA_2"/>
    <property type="match status" value="1"/>
</dbReference>
<dbReference type="FunFam" id="3.30.70.100:FF:000001">
    <property type="entry name" value="ATPase copper transporting beta"/>
    <property type="match status" value="1"/>
</dbReference>
<dbReference type="Pfam" id="PF00403">
    <property type="entry name" value="HMA"/>
    <property type="match status" value="1"/>
</dbReference>
<evidence type="ECO:0000313" key="4">
    <source>
        <dbReference type="EMBL" id="QPJ66837.1"/>
    </source>
</evidence>
<dbReference type="NCBIfam" id="TIGR00003">
    <property type="entry name" value="copper ion binding protein"/>
    <property type="match status" value="1"/>
</dbReference>
<dbReference type="Gene3D" id="3.30.70.100">
    <property type="match status" value="1"/>
</dbReference>
<keyword evidence="2" id="KW-0186">Copper</keyword>
<name>A0A7T0C5D3_9BACT</name>
<dbReference type="SUPFAM" id="SSF55008">
    <property type="entry name" value="HMA, heavy metal-associated domain"/>
    <property type="match status" value="1"/>
</dbReference>
<proteinExistence type="predicted"/>
<evidence type="ECO:0000256" key="1">
    <source>
        <dbReference type="ARBA" id="ARBA00022723"/>
    </source>
</evidence>
<dbReference type="InterPro" id="IPR006122">
    <property type="entry name" value="HMA_Cu_ion-bd"/>
</dbReference>
<sequence length="66" mass="7246">MQIIDVDGMTCGHCVETVTKALSKLSGVHNVQVSLEQGNVSFDFEEDKVEMETVRSAITEVGFEVK</sequence>
<dbReference type="InterPro" id="IPR000428">
    <property type="entry name" value="Cu-bd"/>
</dbReference>
<dbReference type="PRINTS" id="PR00944">
    <property type="entry name" value="CUEXPORT"/>
</dbReference>
<feature type="domain" description="HMA" evidence="3">
    <location>
        <begin position="1"/>
        <end position="66"/>
    </location>
</feature>
<dbReference type="InterPro" id="IPR006121">
    <property type="entry name" value="HMA_dom"/>
</dbReference>
<reference evidence="5" key="1">
    <citation type="submission" date="2020-02" db="EMBL/GenBank/DDBJ databases">
        <title>Genomic and physiological characterization of two novel Nitrospinaceae genera.</title>
        <authorList>
            <person name="Mueller A.J."/>
            <person name="Jung M.-Y."/>
            <person name="Strachan C.R."/>
            <person name="Herbold C.W."/>
            <person name="Kirkegaard R.H."/>
            <person name="Daims H."/>
        </authorList>
    </citation>
    <scope>NUCLEOTIDE SEQUENCE [LARGE SCALE GENOMIC DNA]</scope>
</reference>
<gene>
    <name evidence="4" type="ORF">G3M78_11100</name>
</gene>
<dbReference type="GO" id="GO:0005507">
    <property type="term" value="F:copper ion binding"/>
    <property type="evidence" value="ECO:0007669"/>
    <property type="project" value="InterPro"/>
</dbReference>
<dbReference type="KEGG" id="nva:G3M78_11100"/>
<dbReference type="Proteomes" id="UP000594464">
    <property type="component" value="Chromosome"/>
</dbReference>
<keyword evidence="1" id="KW-0479">Metal-binding</keyword>
<dbReference type="GO" id="GO:0006825">
    <property type="term" value="P:copper ion transport"/>
    <property type="evidence" value="ECO:0007669"/>
    <property type="project" value="InterPro"/>
</dbReference>
<evidence type="ECO:0000313" key="5">
    <source>
        <dbReference type="Proteomes" id="UP000594464"/>
    </source>
</evidence>
<evidence type="ECO:0000256" key="2">
    <source>
        <dbReference type="ARBA" id="ARBA00023008"/>
    </source>
</evidence>
<dbReference type="CDD" id="cd00371">
    <property type="entry name" value="HMA"/>
    <property type="match status" value="1"/>
</dbReference>
<organism evidence="4 5">
    <name type="scientific">Candidatus Nitrohelix vancouverensis</name>
    <dbReference type="NCBI Taxonomy" id="2705534"/>
    <lineage>
        <taxon>Bacteria</taxon>
        <taxon>Pseudomonadati</taxon>
        <taxon>Nitrospinota/Tectimicrobiota group</taxon>
        <taxon>Nitrospinota</taxon>
        <taxon>Nitrospinia</taxon>
        <taxon>Nitrospinales</taxon>
        <taxon>Nitrospinaceae</taxon>
        <taxon>Candidatus Nitrohelix</taxon>
    </lineage>
</organism>
<protein>
    <submittedName>
        <fullName evidence="4">Heavy-metal-associated domain-containing protein</fullName>
    </submittedName>
</protein>
<accession>A0A7T0C5D3</accession>
<dbReference type="AlphaFoldDB" id="A0A7T0C5D3"/>
<dbReference type="PROSITE" id="PS01047">
    <property type="entry name" value="HMA_1"/>
    <property type="match status" value="1"/>
</dbReference>
<dbReference type="PANTHER" id="PTHR46594">
    <property type="entry name" value="P-TYPE CATION-TRANSPORTING ATPASE"/>
    <property type="match status" value="1"/>
</dbReference>
<dbReference type="PANTHER" id="PTHR46594:SF4">
    <property type="entry name" value="P-TYPE CATION-TRANSPORTING ATPASE"/>
    <property type="match status" value="1"/>
</dbReference>
<dbReference type="EMBL" id="CP048620">
    <property type="protein sequence ID" value="QPJ66837.1"/>
    <property type="molecule type" value="Genomic_DNA"/>
</dbReference>
<dbReference type="InterPro" id="IPR036163">
    <property type="entry name" value="HMA_dom_sf"/>
</dbReference>
<dbReference type="InterPro" id="IPR017969">
    <property type="entry name" value="Heavy-metal-associated_CS"/>
</dbReference>